<evidence type="ECO:0000313" key="2">
    <source>
        <dbReference type="Proteomes" id="UP001433268"/>
    </source>
</evidence>
<dbReference type="GeneID" id="92051520"/>
<proteinExistence type="predicted"/>
<name>A0ABR1VBJ2_9PEZI</name>
<dbReference type="EMBL" id="JAQQWN010000009">
    <property type="protein sequence ID" value="KAK8067399.1"/>
    <property type="molecule type" value="Genomic_DNA"/>
</dbReference>
<sequence length="152" mass="15618">MPILIPVLHVGKAATFVLKRIPVIREVKITGLPYIGPILVGVQTALAARAALDSAKHTMNQFAGGLVTIHGPMPLESAETAVTAAGEHFLGRGSAAISGIGTGAGLSRGPGQRAGGAHREIKRRIQSSCNTKACGAFRWDLAIKCVAMMGGG</sequence>
<reference evidence="1 2" key="1">
    <citation type="submission" date="2023-01" db="EMBL/GenBank/DDBJ databases">
        <title>Analysis of 21 Apiospora genomes using comparative genomics revels a genus with tremendous synthesis potential of carbohydrate active enzymes and secondary metabolites.</title>
        <authorList>
            <person name="Sorensen T."/>
        </authorList>
    </citation>
    <scope>NUCLEOTIDE SEQUENCE [LARGE SCALE GENOMIC DNA]</scope>
    <source>
        <strain evidence="1 2">CBS 114990</strain>
    </source>
</reference>
<accession>A0ABR1VBJ2</accession>
<organism evidence="1 2">
    <name type="scientific">Apiospora hydei</name>
    <dbReference type="NCBI Taxonomy" id="1337664"/>
    <lineage>
        <taxon>Eukaryota</taxon>
        <taxon>Fungi</taxon>
        <taxon>Dikarya</taxon>
        <taxon>Ascomycota</taxon>
        <taxon>Pezizomycotina</taxon>
        <taxon>Sordariomycetes</taxon>
        <taxon>Xylariomycetidae</taxon>
        <taxon>Amphisphaeriales</taxon>
        <taxon>Apiosporaceae</taxon>
        <taxon>Apiospora</taxon>
    </lineage>
</organism>
<dbReference type="Proteomes" id="UP001433268">
    <property type="component" value="Unassembled WGS sequence"/>
</dbReference>
<comment type="caution">
    <text evidence="1">The sequence shown here is derived from an EMBL/GenBank/DDBJ whole genome shotgun (WGS) entry which is preliminary data.</text>
</comment>
<dbReference type="RefSeq" id="XP_066664152.1">
    <property type="nucleotide sequence ID" value="XM_066818460.1"/>
</dbReference>
<protein>
    <submittedName>
        <fullName evidence="1">Uncharacterized protein</fullName>
    </submittedName>
</protein>
<keyword evidence="2" id="KW-1185">Reference proteome</keyword>
<gene>
    <name evidence="1" type="ORF">PG997_014146</name>
</gene>
<evidence type="ECO:0000313" key="1">
    <source>
        <dbReference type="EMBL" id="KAK8067399.1"/>
    </source>
</evidence>